<evidence type="ECO:0000256" key="1">
    <source>
        <dbReference type="SAM" id="Coils"/>
    </source>
</evidence>
<evidence type="ECO:0000313" key="5">
    <source>
        <dbReference type="Proteomes" id="UP001589867"/>
    </source>
</evidence>
<keyword evidence="5" id="KW-1185">Reference proteome</keyword>
<evidence type="ECO:0000313" key="4">
    <source>
        <dbReference type="EMBL" id="MFC0533325.1"/>
    </source>
</evidence>
<feature type="coiled-coil region" evidence="1">
    <location>
        <begin position="186"/>
        <end position="243"/>
    </location>
</feature>
<comment type="caution">
    <text evidence="4">The sequence shown here is derived from an EMBL/GenBank/DDBJ whole genome shotgun (WGS) entry which is preliminary data.</text>
</comment>
<dbReference type="Proteomes" id="UP001589867">
    <property type="component" value="Unassembled WGS sequence"/>
</dbReference>
<accession>A0ABV6MF38</accession>
<dbReference type="InterPro" id="IPR050639">
    <property type="entry name" value="SSR_resolvase"/>
</dbReference>
<dbReference type="PANTHER" id="PTHR30461:SF23">
    <property type="entry name" value="DNA RECOMBINASE-RELATED"/>
    <property type="match status" value="1"/>
</dbReference>
<dbReference type="RefSeq" id="WP_377260779.1">
    <property type="nucleotide sequence ID" value="NZ_JBHLUH010000081.1"/>
</dbReference>
<evidence type="ECO:0000259" key="3">
    <source>
        <dbReference type="Pfam" id="PF13408"/>
    </source>
</evidence>
<sequence>MPSDGEAPGPAPPYGRSCTTPSTPASWSGTAAPPSKAAGSNPPSAWVWSAEPTHEALVSRETFEQAALVSQTKRNSRAAAGPNTAHRQTKRGYLLRSYVRCGVCDQRMFGKTRHGRAYYNCYPANNNADRLSLYPADHPKAIYVREDALTEALDHVIATRVFGADRRAFIRDGLARKKPDTGSRRKALLRAQIDDLTARQDRLITELETADDRAFRDRLRQRFDVLEAERADKTAQLHDLETTAKPEPAQEIDLLDGLPILDDIAITQAPEAIQRKLYDAFQLQIHYDRPDQARFRLVLTDDTADALAAATTGGIVTDLATARAHKDRTPPGAHLTTAFPLVSAFPCACLRD</sequence>
<dbReference type="PANTHER" id="PTHR30461">
    <property type="entry name" value="DNA-INVERTASE FROM LAMBDOID PROPHAGE"/>
    <property type="match status" value="1"/>
</dbReference>
<feature type="compositionally biased region" description="Polar residues" evidence="2">
    <location>
        <begin position="17"/>
        <end position="29"/>
    </location>
</feature>
<feature type="domain" description="Recombinase zinc beta ribbon" evidence="3">
    <location>
        <begin position="94"/>
        <end position="153"/>
    </location>
</feature>
<feature type="region of interest" description="Disordered" evidence="2">
    <location>
        <begin position="1"/>
        <end position="45"/>
    </location>
</feature>
<name>A0ABV6MF38_9ACTN</name>
<organism evidence="4 5">
    <name type="scientific">Phytohabitans kaempferiae</name>
    <dbReference type="NCBI Taxonomy" id="1620943"/>
    <lineage>
        <taxon>Bacteria</taxon>
        <taxon>Bacillati</taxon>
        <taxon>Actinomycetota</taxon>
        <taxon>Actinomycetes</taxon>
        <taxon>Micromonosporales</taxon>
        <taxon>Micromonosporaceae</taxon>
    </lineage>
</organism>
<dbReference type="EMBL" id="JBHLUH010000081">
    <property type="protein sequence ID" value="MFC0533325.1"/>
    <property type="molecule type" value="Genomic_DNA"/>
</dbReference>
<proteinExistence type="predicted"/>
<keyword evidence="1" id="KW-0175">Coiled coil</keyword>
<dbReference type="InterPro" id="IPR025827">
    <property type="entry name" value="Zn_ribbon_recom_dom"/>
</dbReference>
<evidence type="ECO:0000256" key="2">
    <source>
        <dbReference type="SAM" id="MobiDB-lite"/>
    </source>
</evidence>
<gene>
    <name evidence="4" type="ORF">ACFFIA_37540</name>
</gene>
<protein>
    <submittedName>
        <fullName evidence="4">Recombinase zinc beta ribbon domain-containing protein</fullName>
    </submittedName>
</protein>
<reference evidence="4 5" key="1">
    <citation type="submission" date="2024-09" db="EMBL/GenBank/DDBJ databases">
        <authorList>
            <person name="Sun Q."/>
            <person name="Mori K."/>
        </authorList>
    </citation>
    <scope>NUCLEOTIDE SEQUENCE [LARGE SCALE GENOMIC DNA]</scope>
    <source>
        <strain evidence="4 5">TBRC 3947</strain>
    </source>
</reference>
<dbReference type="Pfam" id="PF13408">
    <property type="entry name" value="Zn_ribbon_recom"/>
    <property type="match status" value="1"/>
</dbReference>